<dbReference type="KEGG" id="rhox:RBB84_25030"/>
<reference evidence="1" key="1">
    <citation type="submission" date="2023-08" db="EMBL/GenBank/DDBJ databases">
        <title>The novel hydrolase IpcH responsible for the initial isoprocarb degradation step in Rhodococcus sp. D-6.</title>
        <authorList>
            <person name="Zhu Q."/>
        </authorList>
    </citation>
    <scope>NUCLEOTIDE SEQUENCE</scope>
    <source>
        <strain evidence="1">D-6</strain>
        <plasmid evidence="1">p2-D-6</plasmid>
    </source>
</reference>
<organism evidence="1">
    <name type="scientific">Rhodococcus sp. D-6</name>
    <dbReference type="NCBI Taxonomy" id="1387842"/>
    <lineage>
        <taxon>Bacteria</taxon>
        <taxon>Bacillati</taxon>
        <taxon>Actinomycetota</taxon>
        <taxon>Actinomycetes</taxon>
        <taxon>Mycobacteriales</taxon>
        <taxon>Nocardiaceae</taxon>
        <taxon>Rhodococcus</taxon>
    </lineage>
</organism>
<sequence>MTRISAASPIAELSRSRLTFGRSSRTQETRTSGFHRVVSQIRSTTAAALSVIGAGSLALS</sequence>
<gene>
    <name evidence="1" type="ORF">RBB84_25030</name>
</gene>
<keyword evidence="1" id="KW-0614">Plasmid</keyword>
<name>A0AAU7V486_9NOCA</name>
<protein>
    <submittedName>
        <fullName evidence="1">Uncharacterized protein</fullName>
    </submittedName>
</protein>
<dbReference type="RefSeq" id="WP_350247805.1">
    <property type="nucleotide sequence ID" value="NZ_CP132972.1"/>
</dbReference>
<accession>A0AAU7V486</accession>
<geneLocation type="plasmid" evidence="1">
    <name>p2-D-6</name>
</geneLocation>
<evidence type="ECO:0000313" key="1">
    <source>
        <dbReference type="EMBL" id="XBW07021.1"/>
    </source>
</evidence>
<dbReference type="EMBL" id="CP132972">
    <property type="protein sequence ID" value="XBW07021.1"/>
    <property type="molecule type" value="Genomic_DNA"/>
</dbReference>
<proteinExistence type="predicted"/>
<dbReference type="AlphaFoldDB" id="A0AAU7V486"/>